<evidence type="ECO:0000313" key="7">
    <source>
        <dbReference type="Proteomes" id="UP000237640"/>
    </source>
</evidence>
<dbReference type="InterPro" id="IPR006140">
    <property type="entry name" value="D-isomer_DH_NAD-bd"/>
</dbReference>
<keyword evidence="2" id="KW-0520">NAD</keyword>
<dbReference type="Proteomes" id="UP000237640">
    <property type="component" value="Unassembled WGS sequence"/>
</dbReference>
<dbReference type="OrthoDB" id="9777288at2"/>
<dbReference type="RefSeq" id="WP_106144130.1">
    <property type="nucleotide sequence ID" value="NZ_PVYX01000001.1"/>
</dbReference>
<dbReference type="SUPFAM" id="SSF51735">
    <property type="entry name" value="NAD(P)-binding Rossmann-fold domains"/>
    <property type="match status" value="1"/>
</dbReference>
<feature type="domain" description="D-isomer specific 2-hydroxyacid dehydrogenase NAD-binding" evidence="5">
    <location>
        <begin position="109"/>
        <end position="297"/>
    </location>
</feature>
<comment type="caution">
    <text evidence="6">The sequence shown here is derived from an EMBL/GenBank/DDBJ whole genome shotgun (WGS) entry which is preliminary data.</text>
</comment>
<dbReference type="Pfam" id="PF00389">
    <property type="entry name" value="2-Hacid_dh"/>
    <property type="match status" value="1"/>
</dbReference>
<dbReference type="SUPFAM" id="SSF52283">
    <property type="entry name" value="Formate/glycerate dehydrogenase catalytic domain-like"/>
    <property type="match status" value="1"/>
</dbReference>
<evidence type="ECO:0000256" key="3">
    <source>
        <dbReference type="RuleBase" id="RU003719"/>
    </source>
</evidence>
<dbReference type="Gene3D" id="3.40.50.720">
    <property type="entry name" value="NAD(P)-binding Rossmann-like Domain"/>
    <property type="match status" value="2"/>
</dbReference>
<dbReference type="AlphaFoldDB" id="A0A2T0MI24"/>
<proteinExistence type="inferred from homology"/>
<comment type="similarity">
    <text evidence="1 3">Belongs to the D-isomer specific 2-hydroxyacid dehydrogenase family.</text>
</comment>
<dbReference type="Pfam" id="PF02826">
    <property type="entry name" value="2-Hacid_dh_C"/>
    <property type="match status" value="1"/>
</dbReference>
<protein>
    <submittedName>
        <fullName evidence="6">D-lactate dehydrogenase</fullName>
    </submittedName>
</protein>
<evidence type="ECO:0000256" key="1">
    <source>
        <dbReference type="ARBA" id="ARBA00005854"/>
    </source>
</evidence>
<keyword evidence="7" id="KW-1185">Reference proteome</keyword>
<reference evidence="6 7" key="1">
    <citation type="submission" date="2018-03" db="EMBL/GenBank/DDBJ databases">
        <title>Genomic Encyclopedia of Archaeal and Bacterial Type Strains, Phase II (KMG-II): from individual species to whole genera.</title>
        <authorList>
            <person name="Goeker M."/>
        </authorList>
    </citation>
    <scope>NUCLEOTIDE SEQUENCE [LARGE SCALE GENOMIC DNA]</scope>
    <source>
        <strain evidence="6 7">DSM 25027</strain>
    </source>
</reference>
<dbReference type="InterPro" id="IPR006139">
    <property type="entry name" value="D-isomer_2_OHA_DH_cat_dom"/>
</dbReference>
<dbReference type="GO" id="GO:0051287">
    <property type="term" value="F:NAD binding"/>
    <property type="evidence" value="ECO:0007669"/>
    <property type="project" value="InterPro"/>
</dbReference>
<gene>
    <name evidence="6" type="ORF">CLV81_1227</name>
</gene>
<sequence length="335" mass="37197">MKLLVYSTKEFEKEPLLKANDGKHKVRFIKESLDSTTAVLAAGYDVISIFSGDDASLIVLEILKDLGVKFISLRSTGYNNVSLKSAKRIGLRVANAPDYSPHAIAEHAMGLLLALNRKIIQANNQVNNNNFLLDQLMGSNLHGKTVGVVGTGRIGSILVKLFHAFGCKVIANDLKVNHYLESEYDLEYMDLDTLCSTASIISINVPLTYETHYMFDEKLFQKMKKGTTLVNTARGAVVKTRALLEALKNGTLKAYATDVYESERGVFFRDNTKNGINDPLLLELLELPNVLLTPHQAFMTKEAIGNIAETTIYNINCWEENKGCRNELGFETIIS</sequence>
<feature type="domain" description="D-isomer specific 2-hydroxyacid dehydrogenase catalytic" evidence="4">
    <location>
        <begin position="13"/>
        <end position="327"/>
    </location>
</feature>
<dbReference type="InterPro" id="IPR058205">
    <property type="entry name" value="D-LDH-like"/>
</dbReference>
<dbReference type="EMBL" id="PVYX01000001">
    <property type="protein sequence ID" value="PRX57224.1"/>
    <property type="molecule type" value="Genomic_DNA"/>
</dbReference>
<evidence type="ECO:0000259" key="5">
    <source>
        <dbReference type="Pfam" id="PF02826"/>
    </source>
</evidence>
<evidence type="ECO:0000313" key="6">
    <source>
        <dbReference type="EMBL" id="PRX57224.1"/>
    </source>
</evidence>
<dbReference type="PANTHER" id="PTHR43026">
    <property type="entry name" value="2-HYDROXYACID DEHYDROGENASE HOMOLOG 1-RELATED"/>
    <property type="match status" value="1"/>
</dbReference>
<evidence type="ECO:0000259" key="4">
    <source>
        <dbReference type="Pfam" id="PF00389"/>
    </source>
</evidence>
<keyword evidence="3" id="KW-0560">Oxidoreductase</keyword>
<name>A0A2T0MI24_9FLAO</name>
<organism evidence="6 7">
    <name type="scientific">Flagellimonas meridianipacifica</name>
    <dbReference type="NCBI Taxonomy" id="1080225"/>
    <lineage>
        <taxon>Bacteria</taxon>
        <taxon>Pseudomonadati</taxon>
        <taxon>Bacteroidota</taxon>
        <taxon>Flavobacteriia</taxon>
        <taxon>Flavobacteriales</taxon>
        <taxon>Flavobacteriaceae</taxon>
        <taxon>Flagellimonas</taxon>
    </lineage>
</organism>
<accession>A0A2T0MI24</accession>
<dbReference type="GO" id="GO:0008720">
    <property type="term" value="F:D-lactate dehydrogenase (NAD+) activity"/>
    <property type="evidence" value="ECO:0007669"/>
    <property type="project" value="TreeGrafter"/>
</dbReference>
<dbReference type="InterPro" id="IPR036291">
    <property type="entry name" value="NAD(P)-bd_dom_sf"/>
</dbReference>
<dbReference type="PANTHER" id="PTHR43026:SF1">
    <property type="entry name" value="2-HYDROXYACID DEHYDROGENASE HOMOLOG 1-RELATED"/>
    <property type="match status" value="1"/>
</dbReference>
<evidence type="ECO:0000256" key="2">
    <source>
        <dbReference type="ARBA" id="ARBA00023027"/>
    </source>
</evidence>